<evidence type="ECO:0000256" key="2">
    <source>
        <dbReference type="PROSITE-ProRule" id="PRU10141"/>
    </source>
</evidence>
<sequence>MSMEPRFYTEPEPLGRGGFGEVWLLTDTQRKMVMKKALRTDDYAGYLRELRTLKELAHENVVRYYEPPENYPGIDQKEWLIFMEYCEHGSLKDGDLCIYDSCLVTTAAVVTTVAGGTDTVVPGGSTQPGFTGSTSPGSYSNLPSGAPVTGGICSDLSSLCGVWARNGFCTSSFYPEAVRRQQCGITCQFCGVQTTVAICKDKHTAGCPVWQKNGFCQSSFYNETIRREMCLKSCGYC</sequence>
<keyword evidence="6" id="KW-1185">Reference proteome</keyword>
<evidence type="ECO:0000256" key="1">
    <source>
        <dbReference type="PROSITE-ProRule" id="PRU01005"/>
    </source>
</evidence>
<dbReference type="Gene3D" id="1.10.510.10">
    <property type="entry name" value="Transferase(Phosphotransferase) domain 1"/>
    <property type="match status" value="1"/>
</dbReference>
<organism evidence="5 6">
    <name type="scientific">Mesorhabditis spiculigera</name>
    <dbReference type="NCBI Taxonomy" id="96644"/>
    <lineage>
        <taxon>Eukaryota</taxon>
        <taxon>Metazoa</taxon>
        <taxon>Ecdysozoa</taxon>
        <taxon>Nematoda</taxon>
        <taxon>Chromadorea</taxon>
        <taxon>Rhabditida</taxon>
        <taxon>Rhabditina</taxon>
        <taxon>Rhabditomorpha</taxon>
        <taxon>Rhabditoidea</taxon>
        <taxon>Rhabditidae</taxon>
        <taxon>Mesorhabditinae</taxon>
        <taxon>Mesorhabditis</taxon>
    </lineage>
</organism>
<dbReference type="GO" id="GO:0004672">
    <property type="term" value="F:protein kinase activity"/>
    <property type="evidence" value="ECO:0007669"/>
    <property type="project" value="InterPro"/>
</dbReference>
<gene>
    <name evidence="5" type="ORF">MSPICULIGERA_LOCUS1771</name>
</gene>
<keyword evidence="2" id="KW-0547">Nucleotide-binding</keyword>
<dbReference type="InterPro" id="IPR011009">
    <property type="entry name" value="Kinase-like_dom_sf"/>
</dbReference>
<dbReference type="SMART" id="SM00254">
    <property type="entry name" value="ShKT"/>
    <property type="match status" value="2"/>
</dbReference>
<dbReference type="AlphaFoldDB" id="A0AA36C7A7"/>
<dbReference type="GO" id="GO:0005524">
    <property type="term" value="F:ATP binding"/>
    <property type="evidence" value="ECO:0007669"/>
    <property type="project" value="UniProtKB-UniRule"/>
</dbReference>
<dbReference type="SMART" id="SM00220">
    <property type="entry name" value="S_TKc"/>
    <property type="match status" value="1"/>
</dbReference>
<dbReference type="InterPro" id="IPR000719">
    <property type="entry name" value="Prot_kinase_dom"/>
</dbReference>
<feature type="domain" description="ShKT" evidence="4">
    <location>
        <begin position="153"/>
        <end position="190"/>
    </location>
</feature>
<keyword evidence="2" id="KW-0067">ATP-binding</keyword>
<dbReference type="EMBL" id="CATQJA010000541">
    <property type="protein sequence ID" value="CAJ0561240.1"/>
    <property type="molecule type" value="Genomic_DNA"/>
</dbReference>
<dbReference type="PROSITE" id="PS50011">
    <property type="entry name" value="PROTEIN_KINASE_DOM"/>
    <property type="match status" value="1"/>
</dbReference>
<dbReference type="Pfam" id="PF00069">
    <property type="entry name" value="Pkinase"/>
    <property type="match status" value="1"/>
</dbReference>
<feature type="non-terminal residue" evidence="5">
    <location>
        <position position="237"/>
    </location>
</feature>
<proteinExistence type="predicted"/>
<dbReference type="Proteomes" id="UP001177023">
    <property type="component" value="Unassembled WGS sequence"/>
</dbReference>
<evidence type="ECO:0000313" key="6">
    <source>
        <dbReference type="Proteomes" id="UP001177023"/>
    </source>
</evidence>
<name>A0AA36C7A7_9BILA</name>
<evidence type="ECO:0000259" key="3">
    <source>
        <dbReference type="PROSITE" id="PS50011"/>
    </source>
</evidence>
<dbReference type="Pfam" id="PF01549">
    <property type="entry name" value="ShK"/>
    <property type="match status" value="2"/>
</dbReference>
<protein>
    <submittedName>
        <fullName evidence="5">Uncharacterized protein</fullName>
    </submittedName>
</protein>
<dbReference type="InterPro" id="IPR003582">
    <property type="entry name" value="ShKT_dom"/>
</dbReference>
<dbReference type="PANTHER" id="PTHR21724">
    <property type="entry name" value="SHKT DOMAIN-CONTAINING PROTEIN"/>
    <property type="match status" value="1"/>
</dbReference>
<accession>A0AA36C7A7</accession>
<dbReference type="Gene3D" id="1.10.10.1940">
    <property type="match status" value="2"/>
</dbReference>
<feature type="binding site" evidence="2">
    <location>
        <position position="35"/>
    </location>
    <ligand>
        <name>ATP</name>
        <dbReference type="ChEBI" id="CHEBI:30616"/>
    </ligand>
</feature>
<dbReference type="PROSITE" id="PS51670">
    <property type="entry name" value="SHKT"/>
    <property type="match status" value="2"/>
</dbReference>
<feature type="domain" description="Protein kinase" evidence="3">
    <location>
        <begin position="8"/>
        <end position="237"/>
    </location>
</feature>
<reference evidence="5" key="1">
    <citation type="submission" date="2023-06" db="EMBL/GenBank/DDBJ databases">
        <authorList>
            <person name="Delattre M."/>
        </authorList>
    </citation>
    <scope>NUCLEOTIDE SEQUENCE</scope>
    <source>
        <strain evidence="5">AF72</strain>
    </source>
</reference>
<dbReference type="SUPFAM" id="SSF56112">
    <property type="entry name" value="Protein kinase-like (PK-like)"/>
    <property type="match status" value="1"/>
</dbReference>
<evidence type="ECO:0000259" key="4">
    <source>
        <dbReference type="PROSITE" id="PS51670"/>
    </source>
</evidence>
<comment type="caution">
    <text evidence="5">The sequence shown here is derived from an EMBL/GenBank/DDBJ whole genome shotgun (WGS) entry which is preliminary data.</text>
</comment>
<dbReference type="InterPro" id="IPR017441">
    <property type="entry name" value="Protein_kinase_ATP_BS"/>
</dbReference>
<feature type="domain" description="ShKT" evidence="4">
    <location>
        <begin position="199"/>
        <end position="237"/>
    </location>
</feature>
<dbReference type="PANTHER" id="PTHR21724:SF0">
    <property type="entry name" value="SHKT DOMAIN-CONTAINING PROTEIN"/>
    <property type="match status" value="1"/>
</dbReference>
<evidence type="ECO:0000313" key="5">
    <source>
        <dbReference type="EMBL" id="CAJ0561240.1"/>
    </source>
</evidence>
<comment type="caution">
    <text evidence="1">Lacks conserved residue(s) required for the propagation of feature annotation.</text>
</comment>
<dbReference type="PROSITE" id="PS00107">
    <property type="entry name" value="PROTEIN_KINASE_ATP"/>
    <property type="match status" value="1"/>
</dbReference>